<reference evidence="2 3" key="1">
    <citation type="submission" date="2014-01" db="EMBL/GenBank/DDBJ databases">
        <title>Comparative genomics of Fusobacterium necrophorum wild isolates.</title>
        <authorList>
            <person name="Kittichotirat W."/>
            <person name="Bumgarner R.E."/>
            <person name="Lawrence P."/>
        </authorList>
    </citation>
    <scope>NUCLEOTIDE SEQUENCE [LARGE SCALE GENOMIC DNA]</scope>
    <source>
        <strain evidence="2 3">BL</strain>
    </source>
</reference>
<dbReference type="Pfam" id="PF21111">
    <property type="entry name" value="CDI_toxin_EC869_like"/>
    <property type="match status" value="1"/>
</dbReference>
<evidence type="ECO:0000259" key="1">
    <source>
        <dbReference type="Pfam" id="PF21111"/>
    </source>
</evidence>
<dbReference type="AlphaFoldDB" id="A0AB73BWC2"/>
<dbReference type="Proteomes" id="UP000027473">
    <property type="component" value="Unassembled WGS sequence"/>
</dbReference>
<evidence type="ECO:0000313" key="2">
    <source>
        <dbReference type="EMBL" id="KDE63307.1"/>
    </source>
</evidence>
<dbReference type="RefSeq" id="WP_261658985.1">
    <property type="nucleotide sequence ID" value="NZ_JAAC01000086.1"/>
</dbReference>
<dbReference type="GO" id="GO:0004530">
    <property type="term" value="F:deoxyribonuclease I activity"/>
    <property type="evidence" value="ECO:0007669"/>
    <property type="project" value="InterPro"/>
</dbReference>
<protein>
    <recommendedName>
        <fullName evidence="1">CdiA toxin EC869-like domain-containing protein</fullName>
    </recommendedName>
</protein>
<feature type="non-terminal residue" evidence="2">
    <location>
        <position position="1"/>
    </location>
</feature>
<accession>A0AB73BWC2</accession>
<name>A0AB73BWC2_9FUSO</name>
<dbReference type="Gene3D" id="3.40.1350.110">
    <property type="match status" value="1"/>
</dbReference>
<organism evidence="2 3">
    <name type="scientific">Fusobacterium necrophorum BL</name>
    <dbReference type="NCBI Taxonomy" id="1441732"/>
    <lineage>
        <taxon>Bacteria</taxon>
        <taxon>Fusobacteriati</taxon>
        <taxon>Fusobacteriota</taxon>
        <taxon>Fusobacteriia</taxon>
        <taxon>Fusobacteriales</taxon>
        <taxon>Fusobacteriaceae</taxon>
        <taxon>Fusobacterium</taxon>
    </lineage>
</organism>
<dbReference type="EMBL" id="JAAC01000086">
    <property type="protein sequence ID" value="KDE63307.1"/>
    <property type="molecule type" value="Genomic_DNA"/>
</dbReference>
<proteinExistence type="predicted"/>
<gene>
    <name evidence="2" type="ORF">FUSO3_05665</name>
</gene>
<evidence type="ECO:0000313" key="3">
    <source>
        <dbReference type="Proteomes" id="UP000027473"/>
    </source>
</evidence>
<feature type="domain" description="CdiA toxin EC869-like" evidence="1">
    <location>
        <begin position="107"/>
        <end position="209"/>
    </location>
</feature>
<comment type="caution">
    <text evidence="2">The sequence shown here is derived from an EMBL/GenBank/DDBJ whole genome shotgun (WGS) entry which is preliminary data.</text>
</comment>
<sequence>MSGKNVKFANGKQNSVPTSSFRKFEIPKTAEVVEAPSGLIAKNNYTKPSENGFSGFLDKTKSKVTGKPIAQVQLERIGIKSEVKDLGLKVDGITKTGLAIDEALENNLGRIFKTYDNYDDVTKTATSVKSIDMTSKTYTSGSGLNSKLNSDLKVIKDFTEYELKTVKLENKDIENRILRIVINNEPLNKSQMKNLKKVVGHATEDGIKVEAVILK</sequence>
<dbReference type="InterPro" id="IPR033799">
    <property type="entry name" value="CdiA_EC869-like"/>
</dbReference>